<comment type="caution">
    <text evidence="2">The sequence shown here is derived from an EMBL/GenBank/DDBJ whole genome shotgun (WGS) entry which is preliminary data.</text>
</comment>
<evidence type="ECO:0000313" key="2">
    <source>
        <dbReference type="EMBL" id="MEU9581318.1"/>
    </source>
</evidence>
<proteinExistence type="predicted"/>
<dbReference type="EMBL" id="JBEZNA010000112">
    <property type="protein sequence ID" value="MEU9581318.1"/>
    <property type="molecule type" value="Genomic_DNA"/>
</dbReference>
<feature type="domain" description="DUF6817" evidence="1">
    <location>
        <begin position="14"/>
        <end position="98"/>
    </location>
</feature>
<reference evidence="2 3" key="1">
    <citation type="submission" date="2024-06" db="EMBL/GenBank/DDBJ databases">
        <title>The Natural Products Discovery Center: Release of the First 8490 Sequenced Strains for Exploring Actinobacteria Biosynthetic Diversity.</title>
        <authorList>
            <person name="Kalkreuter E."/>
            <person name="Kautsar S.A."/>
            <person name="Yang D."/>
            <person name="Bader C.D."/>
            <person name="Teijaro C.N."/>
            <person name="Fluegel L."/>
            <person name="Davis C.M."/>
            <person name="Simpson J.R."/>
            <person name="Lauterbach L."/>
            <person name="Steele A.D."/>
            <person name="Gui C."/>
            <person name="Meng S."/>
            <person name="Li G."/>
            <person name="Viehrig K."/>
            <person name="Ye F."/>
            <person name="Su P."/>
            <person name="Kiefer A.F."/>
            <person name="Nichols A."/>
            <person name="Cepeda A.J."/>
            <person name="Yan W."/>
            <person name="Fan B."/>
            <person name="Jiang Y."/>
            <person name="Adhikari A."/>
            <person name="Zheng C.-J."/>
            <person name="Schuster L."/>
            <person name="Cowan T.M."/>
            <person name="Smanski M.J."/>
            <person name="Chevrette M.G."/>
            <person name="De Carvalho L.P.S."/>
            <person name="Shen B."/>
        </authorList>
    </citation>
    <scope>NUCLEOTIDE SEQUENCE [LARGE SCALE GENOMIC DNA]</scope>
    <source>
        <strain evidence="2 3">NPDC048117</strain>
    </source>
</reference>
<dbReference type="InterPro" id="IPR049202">
    <property type="entry name" value="DUF6817"/>
</dbReference>
<keyword evidence="3" id="KW-1185">Reference proteome</keyword>
<dbReference type="Pfam" id="PF20680">
    <property type="entry name" value="DUF6817"/>
    <property type="match status" value="1"/>
</dbReference>
<evidence type="ECO:0000259" key="1">
    <source>
        <dbReference type="Pfam" id="PF20680"/>
    </source>
</evidence>
<evidence type="ECO:0000313" key="3">
    <source>
        <dbReference type="Proteomes" id="UP001551584"/>
    </source>
</evidence>
<dbReference type="Proteomes" id="UP001551584">
    <property type="component" value="Unassembled WGS sequence"/>
</dbReference>
<gene>
    <name evidence="2" type="ORF">AB0D95_29285</name>
</gene>
<organism evidence="2 3">
    <name type="scientific">Streptomyces chilikensis</name>
    <dbReference type="NCBI Taxonomy" id="1194079"/>
    <lineage>
        <taxon>Bacteria</taxon>
        <taxon>Bacillati</taxon>
        <taxon>Actinomycetota</taxon>
        <taxon>Actinomycetes</taxon>
        <taxon>Kitasatosporales</taxon>
        <taxon>Streptomycetaceae</taxon>
        <taxon>Streptomyces</taxon>
    </lineage>
</organism>
<protein>
    <submittedName>
        <fullName evidence="2">DUF6817 domain-containing protein</fullName>
    </submittedName>
</protein>
<sequence length="195" mass="20592">MPAPPPAADRAVVLLRRLGADAIAHPGGTLLQHLVRVRALLALWDARPALQLAGLCHAAYGTEAFAPAVLGLARRAELALVIGPEAEALVHLYAVCDRAATYPSLTHPSGRYVERFTGRTRSLSLQQRRDLAELTAANELDIARADPAFRARQGPHLMALLLRLRPLLSPAARHTADTLLGGRGTGPAGPASPAA</sequence>
<dbReference type="RefSeq" id="WP_359277837.1">
    <property type="nucleotide sequence ID" value="NZ_JBEZNA010000112.1"/>
</dbReference>
<accession>A0ABV3EYM4</accession>
<name>A0ABV3EYM4_9ACTN</name>